<dbReference type="FunFam" id="3.40.1050.10:FF:000003">
    <property type="entry name" value="Carbonic anhydrase"/>
    <property type="match status" value="1"/>
</dbReference>
<dbReference type="GO" id="GO:0015976">
    <property type="term" value="P:carbon utilization"/>
    <property type="evidence" value="ECO:0007669"/>
    <property type="project" value="InterPro"/>
</dbReference>
<dbReference type="PANTHER" id="PTHR11002">
    <property type="entry name" value="CARBONIC ANHYDRASE"/>
    <property type="match status" value="1"/>
</dbReference>
<dbReference type="AlphaFoldDB" id="A0A7W7Y3U1"/>
<comment type="cofactor">
    <cofactor evidence="9">
        <name>Zn(2+)</name>
        <dbReference type="ChEBI" id="CHEBI:29105"/>
    </cofactor>
    <text evidence="9">Binds 1 zinc ion per subunit.</text>
</comment>
<organism evidence="11 12">
    <name type="scientific">Desulfurispira natronophila</name>
    <dbReference type="NCBI Taxonomy" id="682562"/>
    <lineage>
        <taxon>Bacteria</taxon>
        <taxon>Pseudomonadati</taxon>
        <taxon>Chrysiogenota</taxon>
        <taxon>Chrysiogenia</taxon>
        <taxon>Chrysiogenales</taxon>
        <taxon>Chrysiogenaceae</taxon>
        <taxon>Desulfurispira</taxon>
    </lineage>
</organism>
<protein>
    <recommendedName>
        <fullName evidence="3 10">Carbonic anhydrase</fullName>
        <ecNumber evidence="2 10">4.2.1.1</ecNumber>
    </recommendedName>
    <alternativeName>
        <fullName evidence="7 10">Carbonate dehydratase</fullName>
    </alternativeName>
</protein>
<dbReference type="InterPro" id="IPR001765">
    <property type="entry name" value="Carbonic_anhydrase"/>
</dbReference>
<dbReference type="GO" id="GO:0008270">
    <property type="term" value="F:zinc ion binding"/>
    <property type="evidence" value="ECO:0007669"/>
    <property type="project" value="UniProtKB-UniRule"/>
</dbReference>
<evidence type="ECO:0000313" key="12">
    <source>
        <dbReference type="Proteomes" id="UP000528322"/>
    </source>
</evidence>
<name>A0A7W7Y3U1_9BACT</name>
<dbReference type="InterPro" id="IPR045066">
    <property type="entry name" value="Beta_CA_cladeB"/>
</dbReference>
<keyword evidence="6 10" id="KW-0456">Lyase</keyword>
<feature type="binding site" evidence="9">
    <location>
        <position position="106"/>
    </location>
    <ligand>
        <name>Zn(2+)</name>
        <dbReference type="ChEBI" id="CHEBI:29105"/>
    </ligand>
</feature>
<dbReference type="PROSITE" id="PS00705">
    <property type="entry name" value="PROK_CO2_ANHYDRASE_2"/>
    <property type="match status" value="1"/>
</dbReference>
<gene>
    <name evidence="11" type="ORF">HNR37_000887</name>
</gene>
<feature type="binding site" evidence="9">
    <location>
        <position position="103"/>
    </location>
    <ligand>
        <name>Zn(2+)</name>
        <dbReference type="ChEBI" id="CHEBI:29105"/>
    </ligand>
</feature>
<feature type="binding site" evidence="9">
    <location>
        <position position="44"/>
    </location>
    <ligand>
        <name>Zn(2+)</name>
        <dbReference type="ChEBI" id="CHEBI:29105"/>
    </ligand>
</feature>
<evidence type="ECO:0000256" key="1">
    <source>
        <dbReference type="ARBA" id="ARBA00006217"/>
    </source>
</evidence>
<dbReference type="Pfam" id="PF00484">
    <property type="entry name" value="Pro_CA"/>
    <property type="match status" value="1"/>
</dbReference>
<dbReference type="Proteomes" id="UP000528322">
    <property type="component" value="Unassembled WGS sequence"/>
</dbReference>
<dbReference type="InterPro" id="IPR015892">
    <property type="entry name" value="Carbonic_anhydrase_CS"/>
</dbReference>
<feature type="binding site" evidence="9">
    <location>
        <position position="42"/>
    </location>
    <ligand>
        <name>Zn(2+)</name>
        <dbReference type="ChEBI" id="CHEBI:29105"/>
    </ligand>
</feature>
<evidence type="ECO:0000256" key="9">
    <source>
        <dbReference type="PIRSR" id="PIRSR601765-1"/>
    </source>
</evidence>
<dbReference type="SUPFAM" id="SSF53056">
    <property type="entry name" value="beta-carbonic anhydrase, cab"/>
    <property type="match status" value="1"/>
</dbReference>
<dbReference type="CDD" id="cd00884">
    <property type="entry name" value="beta_CA_cladeB"/>
    <property type="match status" value="1"/>
</dbReference>
<dbReference type="SMART" id="SM00947">
    <property type="entry name" value="Pro_CA"/>
    <property type="match status" value="1"/>
</dbReference>
<proteinExistence type="inferred from homology"/>
<accession>A0A7W7Y3U1</accession>
<comment type="function">
    <text evidence="10">Reversible hydration of carbon dioxide.</text>
</comment>
<dbReference type="PANTHER" id="PTHR11002:SF76">
    <property type="entry name" value="CARBONIC ANHYDRASE"/>
    <property type="match status" value="1"/>
</dbReference>
<dbReference type="EMBL" id="JACHID010000004">
    <property type="protein sequence ID" value="MBB5021575.1"/>
    <property type="molecule type" value="Genomic_DNA"/>
</dbReference>
<evidence type="ECO:0000256" key="7">
    <source>
        <dbReference type="ARBA" id="ARBA00031969"/>
    </source>
</evidence>
<dbReference type="GO" id="GO:0004089">
    <property type="term" value="F:carbonate dehydratase activity"/>
    <property type="evidence" value="ECO:0007669"/>
    <property type="project" value="UniProtKB-UniRule"/>
</dbReference>
<evidence type="ECO:0000313" key="11">
    <source>
        <dbReference type="EMBL" id="MBB5021575.1"/>
    </source>
</evidence>
<dbReference type="PROSITE" id="PS00704">
    <property type="entry name" value="PROK_CO2_ANHYDRASE_1"/>
    <property type="match status" value="1"/>
</dbReference>
<evidence type="ECO:0000256" key="4">
    <source>
        <dbReference type="ARBA" id="ARBA00022723"/>
    </source>
</evidence>
<sequence length="210" mass="22946">MKDIEGFISGFKRFQSNWLGSDKTLFSELRKGQSPKAMLIGCSDSRVDPAILTDCLPGELFIVRNVANLVPPCRPDDGHHGVSAALEYAVCHLNVEHIIVMGHSQCGGIKGLMEGICECSQQSFIGSWVGIAQAAREKVLKELPHKPAEVQNHACEKAAILLSLENLLSFPWVKERVEKGTLALHGWYFDLQSGTLSGVSQETGNFTQLA</sequence>
<evidence type="ECO:0000256" key="3">
    <source>
        <dbReference type="ARBA" id="ARBA00014628"/>
    </source>
</evidence>
<comment type="similarity">
    <text evidence="1 10">Belongs to the beta-class carbonic anhydrase family.</text>
</comment>
<dbReference type="EC" id="4.2.1.1" evidence="2 10"/>
<keyword evidence="5 9" id="KW-0862">Zinc</keyword>
<keyword evidence="4 9" id="KW-0479">Metal-binding</keyword>
<dbReference type="RefSeq" id="WP_183730499.1">
    <property type="nucleotide sequence ID" value="NZ_JACHID010000004.1"/>
</dbReference>
<evidence type="ECO:0000256" key="2">
    <source>
        <dbReference type="ARBA" id="ARBA00012925"/>
    </source>
</evidence>
<dbReference type="Gene3D" id="3.40.1050.10">
    <property type="entry name" value="Carbonic anhydrase"/>
    <property type="match status" value="1"/>
</dbReference>
<comment type="caution">
    <text evidence="11">The sequence shown here is derived from an EMBL/GenBank/DDBJ whole genome shotgun (WGS) entry which is preliminary data.</text>
</comment>
<dbReference type="InterPro" id="IPR036874">
    <property type="entry name" value="Carbonic_anhydrase_sf"/>
</dbReference>
<evidence type="ECO:0000256" key="8">
    <source>
        <dbReference type="ARBA" id="ARBA00048348"/>
    </source>
</evidence>
<evidence type="ECO:0000256" key="10">
    <source>
        <dbReference type="RuleBase" id="RU003956"/>
    </source>
</evidence>
<evidence type="ECO:0000256" key="5">
    <source>
        <dbReference type="ARBA" id="ARBA00022833"/>
    </source>
</evidence>
<evidence type="ECO:0000256" key="6">
    <source>
        <dbReference type="ARBA" id="ARBA00023239"/>
    </source>
</evidence>
<reference evidence="11 12" key="1">
    <citation type="submission" date="2020-08" db="EMBL/GenBank/DDBJ databases">
        <title>Genomic Encyclopedia of Type Strains, Phase IV (KMG-IV): sequencing the most valuable type-strain genomes for metagenomic binning, comparative biology and taxonomic classification.</title>
        <authorList>
            <person name="Goeker M."/>
        </authorList>
    </citation>
    <scope>NUCLEOTIDE SEQUENCE [LARGE SCALE GENOMIC DNA]</scope>
    <source>
        <strain evidence="11 12">DSM 22071</strain>
    </source>
</reference>
<keyword evidence="12" id="KW-1185">Reference proteome</keyword>
<comment type="catalytic activity">
    <reaction evidence="8 10">
        <text>hydrogencarbonate + H(+) = CO2 + H2O</text>
        <dbReference type="Rhea" id="RHEA:10748"/>
        <dbReference type="ChEBI" id="CHEBI:15377"/>
        <dbReference type="ChEBI" id="CHEBI:15378"/>
        <dbReference type="ChEBI" id="CHEBI:16526"/>
        <dbReference type="ChEBI" id="CHEBI:17544"/>
        <dbReference type="EC" id="4.2.1.1"/>
    </reaction>
</comment>